<dbReference type="CDD" id="cd00616">
    <property type="entry name" value="AHBA_syn"/>
    <property type="match status" value="1"/>
</dbReference>
<dbReference type="RefSeq" id="WP_149860192.1">
    <property type="nucleotide sequence ID" value="NZ_VUOD01000003.1"/>
</dbReference>
<reference evidence="6 7" key="2">
    <citation type="submission" date="2019-09" db="EMBL/GenBank/DDBJ databases">
        <authorList>
            <person name="Mazur A."/>
        </authorList>
    </citation>
    <scope>NUCLEOTIDE SEQUENCE [LARGE SCALE GENOMIC DNA]</scope>
    <source>
        <strain evidence="6 7">3729k</strain>
    </source>
</reference>
<dbReference type="Pfam" id="PF01041">
    <property type="entry name" value="DegT_DnrJ_EryC1"/>
    <property type="match status" value="1"/>
</dbReference>
<protein>
    <submittedName>
        <fullName evidence="6">dTDP-4-dehydro-6-deoxyglucose aminotransferase</fullName>
    </submittedName>
</protein>
<evidence type="ECO:0000313" key="6">
    <source>
        <dbReference type="EMBL" id="KAA2285365.1"/>
    </source>
</evidence>
<accession>A0A5B2ZBS7</accession>
<feature type="active site" description="Proton acceptor" evidence="3">
    <location>
        <position position="202"/>
    </location>
</feature>
<gene>
    <name evidence="6" type="ORF">F0415_05470</name>
</gene>
<dbReference type="PIRSF" id="PIRSF000390">
    <property type="entry name" value="PLP_StrS"/>
    <property type="match status" value="1"/>
</dbReference>
<dbReference type="AlphaFoldDB" id="A0A5B2ZBS7"/>
<dbReference type="PANTHER" id="PTHR30244:SF9">
    <property type="entry name" value="PROTEIN RV3402C"/>
    <property type="match status" value="1"/>
</dbReference>
<dbReference type="InterPro" id="IPR000653">
    <property type="entry name" value="DegT/StrS_aminotransferase"/>
</dbReference>
<dbReference type="InterPro" id="IPR015424">
    <property type="entry name" value="PyrdxlP-dep_Trfase"/>
</dbReference>
<proteinExistence type="inferred from homology"/>
<evidence type="ECO:0000256" key="4">
    <source>
        <dbReference type="PIRSR" id="PIRSR000390-2"/>
    </source>
</evidence>
<dbReference type="Proteomes" id="UP000322165">
    <property type="component" value="Unassembled WGS sequence"/>
</dbReference>
<evidence type="ECO:0000256" key="2">
    <source>
        <dbReference type="ARBA" id="ARBA00037999"/>
    </source>
</evidence>
<evidence type="ECO:0000256" key="5">
    <source>
        <dbReference type="RuleBase" id="RU004508"/>
    </source>
</evidence>
<dbReference type="Gene3D" id="3.90.1150.10">
    <property type="entry name" value="Aspartate Aminotransferase, domain 1"/>
    <property type="match status" value="1"/>
</dbReference>
<dbReference type="GO" id="GO:0030170">
    <property type="term" value="F:pyridoxal phosphate binding"/>
    <property type="evidence" value="ECO:0007669"/>
    <property type="project" value="TreeGrafter"/>
</dbReference>
<organism evidence="6 7">
    <name type="scientific">Arenimonas fontis</name>
    <dbReference type="NCBI Taxonomy" id="2608255"/>
    <lineage>
        <taxon>Bacteria</taxon>
        <taxon>Pseudomonadati</taxon>
        <taxon>Pseudomonadota</taxon>
        <taxon>Gammaproteobacteria</taxon>
        <taxon>Lysobacterales</taxon>
        <taxon>Lysobacteraceae</taxon>
        <taxon>Arenimonas</taxon>
    </lineage>
</organism>
<dbReference type="InterPro" id="IPR015421">
    <property type="entry name" value="PyrdxlP-dep_Trfase_major"/>
</dbReference>
<dbReference type="PANTHER" id="PTHR30244">
    <property type="entry name" value="TRANSAMINASE"/>
    <property type="match status" value="1"/>
</dbReference>
<comment type="caution">
    <text evidence="6">The sequence shown here is derived from an EMBL/GenBank/DDBJ whole genome shotgun (WGS) entry which is preliminary data.</text>
</comment>
<dbReference type="InterPro" id="IPR015422">
    <property type="entry name" value="PyrdxlP-dep_Trfase_small"/>
</dbReference>
<dbReference type="GO" id="GO:0000271">
    <property type="term" value="P:polysaccharide biosynthetic process"/>
    <property type="evidence" value="ECO:0007669"/>
    <property type="project" value="TreeGrafter"/>
</dbReference>
<sequence>MKRVKRRSDLALFGGSPAFDPAIHVGRPNIGDRQAFDRLVREALDRRWLTNDGPLVRELERRIGEQLGVEHCVAVCNGTIGLEILFHALGLAGEVLVPSYTFIATAHALLRCGIKPIFVDIDPATHNIDPKAARARASSRTSGIVAVHLWGRPVPVRELQDLAGELGVPLVFDAAHAFGCTFEGRSIGNFGAAEVLSFHATKFFNTLEGGAVVTNDAALARELRLLRNFGFSGYDNTMSLGTNGKMNEVCAAMGLVNLDALPAFIGRNRQIHQQYVEAFAQIPGVNVLRYDENERNNYQYVVVELDERFPVGRDRVVEALHAEGILARKYFWPGCHRMMPYREIYPGEGAHLPVTEAVSERVLVLPTGTSLPDGAVGLQADIFRVLSE</sequence>
<keyword evidence="6" id="KW-0032">Aminotransferase</keyword>
<evidence type="ECO:0000256" key="3">
    <source>
        <dbReference type="PIRSR" id="PIRSR000390-1"/>
    </source>
</evidence>
<keyword evidence="6" id="KW-0808">Transferase</keyword>
<dbReference type="EMBL" id="VUOD01000003">
    <property type="protein sequence ID" value="KAA2285365.1"/>
    <property type="molecule type" value="Genomic_DNA"/>
</dbReference>
<dbReference type="Gene3D" id="3.40.640.10">
    <property type="entry name" value="Type I PLP-dependent aspartate aminotransferase-like (Major domain)"/>
    <property type="match status" value="1"/>
</dbReference>
<name>A0A5B2ZBS7_9GAMM</name>
<dbReference type="GO" id="GO:0008483">
    <property type="term" value="F:transaminase activity"/>
    <property type="evidence" value="ECO:0007669"/>
    <property type="project" value="UniProtKB-KW"/>
</dbReference>
<keyword evidence="1 4" id="KW-0663">Pyridoxal phosphate</keyword>
<reference evidence="6 7" key="1">
    <citation type="submission" date="2019-09" db="EMBL/GenBank/DDBJ databases">
        <title>Arenimonas chukotkensis sp. nov., a bacterium isolated from Chukotka hot spring, Arctic region, Russia.</title>
        <authorList>
            <person name="Zayulina K.S."/>
            <person name="Prokofeva M.I."/>
            <person name="Elcheninov A.G."/>
            <person name="Novikov A."/>
            <person name="Kochetkova T.V."/>
            <person name="Kublanov I.V."/>
        </authorList>
    </citation>
    <scope>NUCLEOTIDE SEQUENCE [LARGE SCALE GENOMIC DNA]</scope>
    <source>
        <strain evidence="6 7">3729k</strain>
    </source>
</reference>
<evidence type="ECO:0000313" key="7">
    <source>
        <dbReference type="Proteomes" id="UP000322165"/>
    </source>
</evidence>
<feature type="modified residue" description="N6-(pyridoxal phosphate)lysine" evidence="4">
    <location>
        <position position="202"/>
    </location>
</feature>
<evidence type="ECO:0000256" key="1">
    <source>
        <dbReference type="ARBA" id="ARBA00022898"/>
    </source>
</evidence>
<keyword evidence="7" id="KW-1185">Reference proteome</keyword>
<comment type="similarity">
    <text evidence="2 5">Belongs to the DegT/DnrJ/EryC1 family.</text>
</comment>
<dbReference type="SUPFAM" id="SSF53383">
    <property type="entry name" value="PLP-dependent transferases"/>
    <property type="match status" value="1"/>
</dbReference>